<reference evidence="8 10" key="2">
    <citation type="submission" date="2023-07" db="EMBL/GenBank/DDBJ databases">
        <title>Genomic Encyclopedia of Type Strains, Phase IV (KMG-IV): sequencing the most valuable type-strain genomes for metagenomic binning, comparative biology and taxonomic classification.</title>
        <authorList>
            <person name="Goeker M."/>
        </authorList>
    </citation>
    <scope>NUCLEOTIDE SEQUENCE [LARGE SCALE GENOMIC DNA]</scope>
    <source>
        <strain evidence="8 10">DSM 338</strain>
    </source>
</reference>
<dbReference type="Gene3D" id="3.40.50.2300">
    <property type="match status" value="2"/>
</dbReference>
<name>A0A9W6CPT5_XANFL</name>
<dbReference type="InterPro" id="IPR028082">
    <property type="entry name" value="Peripla_BP_I"/>
</dbReference>
<evidence type="ECO:0000313" key="8">
    <source>
        <dbReference type="EMBL" id="MDR6335483.1"/>
    </source>
</evidence>
<feature type="chain" id="PRO_5040868484" evidence="5">
    <location>
        <begin position="24"/>
        <end position="386"/>
    </location>
</feature>
<evidence type="ECO:0000313" key="9">
    <source>
        <dbReference type="Proteomes" id="UP001144397"/>
    </source>
</evidence>
<organism evidence="7 9">
    <name type="scientific">Xanthobacter flavus</name>
    <dbReference type="NCBI Taxonomy" id="281"/>
    <lineage>
        <taxon>Bacteria</taxon>
        <taxon>Pseudomonadati</taxon>
        <taxon>Pseudomonadota</taxon>
        <taxon>Alphaproteobacteria</taxon>
        <taxon>Hyphomicrobiales</taxon>
        <taxon>Xanthobacteraceae</taxon>
        <taxon>Xanthobacter</taxon>
    </lineage>
</organism>
<protein>
    <submittedName>
        <fullName evidence="7">ABC transporter substrate-binding protein</fullName>
    </submittedName>
    <submittedName>
        <fullName evidence="8">Branched-chain amino acid transport system substrate-binding protein</fullName>
    </submittedName>
</protein>
<evidence type="ECO:0000256" key="3">
    <source>
        <dbReference type="ARBA" id="ARBA00022729"/>
    </source>
</evidence>
<evidence type="ECO:0000313" key="7">
    <source>
        <dbReference type="EMBL" id="GLI23961.1"/>
    </source>
</evidence>
<sequence length="386" mass="40567">MMMSRRTTLAALAFSLLAGTAFAADTIKIGVNEPLTGAFAASGTYVVNGAKIAADEINAKGGILGKKVELVIEDNKSNPTEAASVAEKLITSDKVPVLMGAWGSSLTLATMPKLEEYSVPMLVETSSSGKITTSGNPFIFRISPPSSVEAEAFEPSVKKLGLKKVDFLVINNDWGRGAAADFSKMLKANGVEVGLVETMDQSAQDMSAQLAKLKASDADTIMVTSAVDQLTLLFKQMAALGLKKRIITTGGSQNPDQIIAQAGAAADGTMHLTTFLPWWPEKTPNPEATAYFLGEWKKRGFDFAGATESFRGYDGIRTVAAAIAAGGGTDPASIQKGFWKVDFMGLNGPIKFNKSGPAGKESGQSKPNVYIIEISGGKVNQVQLGG</sequence>
<keyword evidence="4" id="KW-0029">Amino-acid transport</keyword>
<keyword evidence="2" id="KW-0813">Transport</keyword>
<accession>A0A9W6CPT5</accession>
<reference evidence="7" key="1">
    <citation type="submission" date="2022-12" db="EMBL/GenBank/DDBJ databases">
        <title>Reference genome sequencing for broad-spectrum identification of bacterial and archaeal isolates by mass spectrometry.</title>
        <authorList>
            <person name="Sekiguchi Y."/>
            <person name="Tourlousse D.M."/>
        </authorList>
    </citation>
    <scope>NUCLEOTIDE SEQUENCE</scope>
    <source>
        <strain evidence="7">301</strain>
    </source>
</reference>
<dbReference type="EMBL" id="JAVDPY010000007">
    <property type="protein sequence ID" value="MDR6335483.1"/>
    <property type="molecule type" value="Genomic_DNA"/>
</dbReference>
<dbReference type="Proteomes" id="UP001144397">
    <property type="component" value="Unassembled WGS sequence"/>
</dbReference>
<evidence type="ECO:0000313" key="10">
    <source>
        <dbReference type="Proteomes" id="UP001245370"/>
    </source>
</evidence>
<dbReference type="InterPro" id="IPR051010">
    <property type="entry name" value="BCAA_transport"/>
</dbReference>
<dbReference type="PANTHER" id="PTHR30483:SF6">
    <property type="entry name" value="PERIPLASMIC BINDING PROTEIN OF ABC TRANSPORTER FOR NATURAL AMINO ACIDS"/>
    <property type="match status" value="1"/>
</dbReference>
<dbReference type="GO" id="GO:0006865">
    <property type="term" value="P:amino acid transport"/>
    <property type="evidence" value="ECO:0007669"/>
    <property type="project" value="UniProtKB-KW"/>
</dbReference>
<dbReference type="PANTHER" id="PTHR30483">
    <property type="entry name" value="LEUCINE-SPECIFIC-BINDING PROTEIN"/>
    <property type="match status" value="1"/>
</dbReference>
<evidence type="ECO:0000259" key="6">
    <source>
        <dbReference type="Pfam" id="PF13458"/>
    </source>
</evidence>
<evidence type="ECO:0000256" key="4">
    <source>
        <dbReference type="ARBA" id="ARBA00022970"/>
    </source>
</evidence>
<dbReference type="AlphaFoldDB" id="A0A9W6CPT5"/>
<comment type="caution">
    <text evidence="7">The sequence shown here is derived from an EMBL/GenBank/DDBJ whole genome shotgun (WGS) entry which is preliminary data.</text>
</comment>
<dbReference type="Pfam" id="PF13458">
    <property type="entry name" value="Peripla_BP_6"/>
    <property type="match status" value="1"/>
</dbReference>
<comment type="similarity">
    <text evidence="1">Belongs to the leucine-binding protein family.</text>
</comment>
<dbReference type="InterPro" id="IPR028081">
    <property type="entry name" value="Leu-bd"/>
</dbReference>
<evidence type="ECO:0000256" key="1">
    <source>
        <dbReference type="ARBA" id="ARBA00010062"/>
    </source>
</evidence>
<feature type="signal peptide" evidence="5">
    <location>
        <begin position="1"/>
        <end position="23"/>
    </location>
</feature>
<dbReference type="EMBL" id="BSDO01000006">
    <property type="protein sequence ID" value="GLI23961.1"/>
    <property type="molecule type" value="Genomic_DNA"/>
</dbReference>
<evidence type="ECO:0000256" key="2">
    <source>
        <dbReference type="ARBA" id="ARBA00022448"/>
    </source>
</evidence>
<dbReference type="CDD" id="cd19980">
    <property type="entry name" value="PBP1_ABC_ligand_binding-like"/>
    <property type="match status" value="1"/>
</dbReference>
<feature type="domain" description="Leucine-binding protein" evidence="6">
    <location>
        <begin position="26"/>
        <end position="374"/>
    </location>
</feature>
<keyword evidence="10" id="KW-1185">Reference proteome</keyword>
<dbReference type="InterPro" id="IPR000709">
    <property type="entry name" value="Leu_Ile_Val-bd"/>
</dbReference>
<dbReference type="PRINTS" id="PR00337">
    <property type="entry name" value="LEUILEVALBP"/>
</dbReference>
<proteinExistence type="inferred from homology"/>
<evidence type="ECO:0000256" key="5">
    <source>
        <dbReference type="SAM" id="SignalP"/>
    </source>
</evidence>
<dbReference type="SUPFAM" id="SSF53822">
    <property type="entry name" value="Periplasmic binding protein-like I"/>
    <property type="match status" value="1"/>
</dbReference>
<dbReference type="Proteomes" id="UP001245370">
    <property type="component" value="Unassembled WGS sequence"/>
</dbReference>
<gene>
    <name evidence="8" type="ORF">GGQ86_003978</name>
    <name evidence="7" type="ORF">XFLAVUS301_36350</name>
</gene>
<keyword evidence="3 5" id="KW-0732">Signal</keyword>